<dbReference type="InterPro" id="IPR029061">
    <property type="entry name" value="THDP-binding"/>
</dbReference>
<feature type="compositionally biased region" description="Polar residues" evidence="1">
    <location>
        <begin position="1"/>
        <end position="16"/>
    </location>
</feature>
<dbReference type="PANTHER" id="PTHR32154:SF0">
    <property type="entry name" value="PYRUVATE-FLAVODOXIN OXIDOREDUCTASE-RELATED"/>
    <property type="match status" value="1"/>
</dbReference>
<evidence type="ECO:0000256" key="1">
    <source>
        <dbReference type="SAM" id="MobiDB-lite"/>
    </source>
</evidence>
<sequence length="62" mass="6729">MDTEVYSNTGGQSSKARPTATVGKPLKKKDLAAICMSYGHIYVAQVSMGANQQQFLKAYTRS</sequence>
<accession>A0A101K6Y9</accession>
<dbReference type="InterPro" id="IPR050722">
    <property type="entry name" value="Pyruvate:ferred/Flavod_OxRd"/>
</dbReference>
<dbReference type="Gene3D" id="3.40.50.970">
    <property type="match status" value="1"/>
</dbReference>
<dbReference type="Proteomes" id="UP000054800">
    <property type="component" value="Unassembled WGS sequence"/>
</dbReference>
<dbReference type="GO" id="GO:0006979">
    <property type="term" value="P:response to oxidative stress"/>
    <property type="evidence" value="ECO:0007669"/>
    <property type="project" value="TreeGrafter"/>
</dbReference>
<evidence type="ECO:0000313" key="2">
    <source>
        <dbReference type="EMBL" id="KUL99641.1"/>
    </source>
</evidence>
<dbReference type="PANTHER" id="PTHR32154">
    <property type="entry name" value="PYRUVATE-FLAVODOXIN OXIDOREDUCTASE-RELATED"/>
    <property type="match status" value="1"/>
</dbReference>
<protein>
    <submittedName>
        <fullName evidence="2">Pyruvate-flavodoxin oxidoreductase</fullName>
    </submittedName>
</protein>
<reference evidence="2 3" key="1">
    <citation type="submission" date="2015-10" db="EMBL/GenBank/DDBJ databases">
        <authorList>
            <person name="Gilbert D.G."/>
        </authorList>
    </citation>
    <scope>NUCLEOTIDE SEQUENCE [LARGE SCALE GENOMIC DNA]</scope>
    <source>
        <strain evidence="2 3">ChDC F311</strain>
    </source>
</reference>
<dbReference type="AlphaFoldDB" id="A0A101K6Y9"/>
<name>A0A101K6Y9_FUSNC</name>
<dbReference type="EMBL" id="LMVH01000001">
    <property type="protein sequence ID" value="KUL99641.1"/>
    <property type="molecule type" value="Genomic_DNA"/>
</dbReference>
<comment type="caution">
    <text evidence="2">The sequence shown here is derived from an EMBL/GenBank/DDBJ whole genome shotgun (WGS) entry which is preliminary data.</text>
</comment>
<keyword evidence="2" id="KW-0670">Pyruvate</keyword>
<proteinExistence type="predicted"/>
<evidence type="ECO:0000313" key="3">
    <source>
        <dbReference type="Proteomes" id="UP000054800"/>
    </source>
</evidence>
<dbReference type="SUPFAM" id="SSF52518">
    <property type="entry name" value="Thiamin diphosphate-binding fold (THDP-binding)"/>
    <property type="match status" value="1"/>
</dbReference>
<feature type="region of interest" description="Disordered" evidence="1">
    <location>
        <begin position="1"/>
        <end position="22"/>
    </location>
</feature>
<organism evidence="2 3">
    <name type="scientific">Fusobacterium nucleatum subsp. nucleatum</name>
    <dbReference type="NCBI Taxonomy" id="76856"/>
    <lineage>
        <taxon>Bacteria</taxon>
        <taxon>Fusobacteriati</taxon>
        <taxon>Fusobacteriota</taxon>
        <taxon>Fusobacteriia</taxon>
        <taxon>Fusobacteriales</taxon>
        <taxon>Fusobacteriaceae</taxon>
        <taxon>Fusobacterium</taxon>
    </lineage>
</organism>
<gene>
    <name evidence="2" type="ORF">RO03_09055</name>
</gene>